<keyword evidence="3 11" id="KW-0645">Protease</keyword>
<protein>
    <submittedName>
        <fullName evidence="11">Zinc protease</fullName>
        <ecNumber evidence="11">3.4.24.-</ecNumber>
    </submittedName>
</protein>
<evidence type="ECO:0000256" key="7">
    <source>
        <dbReference type="ARBA" id="ARBA00023049"/>
    </source>
</evidence>
<sequence length="934" mass="108774">MNYQRIKNYFKFLSVFLFFLFSCVSNELKLDKSLLKGKLVNGLRYYIYKNQTPKNAVNMGIVFNVGSLNEEDNERGIAHYLEHMAFNGTKDYPGNSIIDVLKKFGMQFGADINAATSFDFTYYRLDLSDGNNKDEIDESINILRNWASQISFMKEEIDLERNIIIEEKKLGETYPSRIYEKMYKFLTSGSIYEFRNPIGLEEQILSFQPEDFKKFYRKWYRPELASVVVVGDINPIEIEEKIKKQFIFWENPTDKINKVKVSLDVEFKDKFLLLEDLEVGEPSLMFFKKEVINSVKTKDDVLNSIKRSLLAALFENRFSELNTAGVKYFKNVLNKDFFSFKSDKNTIVARSISLNFNPDYLNEGIEDFFYELERIRKFGFTQGEFEKVKAQFFKSLGLRKNNINKTNSWAIFQDLIENAIDGSDKFDMSEYCDLSIQFLEKIDLKTINNLVEREFDVKNCAIFYSYYARLHPTLTFEDINNLQKIALKREFKSYENSSIEGKFFKKSLDNKDIIRENEFENEISSFVLENGVEVYFKYNDQKKGVIDFRATSWGGLINEEDSKLIPVLTFAPGVVSGSGCGDYSALQIEKYLSDKAVSLSVSVGAQESYIAGSSDKKDLQTLFELIYFAFKEPKIDEVFLQNSINNIKALIKSNENSSKYHFKKAISKFLNNNDPRFEDAKESDLKYFTKENILSFYKKRFTYANNFKFVFVGDSDIQTIKAYSKKYLGNLSFKKISEYKDLDYSYSKNFNKIVVRKGKDSTSFAYVIYPFKFNYLAETTLNLNALADLLTDGLIKNIREKMSSVYAIQASFDSNSRKNVDSDGILSIFFTTEPKELDNVLNSINSYMIERQKIDFNDIDFSFVKKNYIKNTKINSEKNSYWISNISTALSWYGVFKNNFGVKFIETNLSKNLINEFFKKINLEERAEILLMPE</sequence>
<evidence type="ECO:0000256" key="4">
    <source>
        <dbReference type="ARBA" id="ARBA00022723"/>
    </source>
</evidence>
<feature type="domain" description="Peptidase M16 C-terminal" evidence="10">
    <location>
        <begin position="688"/>
        <end position="867"/>
    </location>
</feature>
<dbReference type="PROSITE" id="PS00143">
    <property type="entry name" value="INSULINASE"/>
    <property type="match status" value="1"/>
</dbReference>
<keyword evidence="6" id="KW-0862">Zinc</keyword>
<evidence type="ECO:0000313" key="11">
    <source>
        <dbReference type="EMBL" id="MBB6031340.1"/>
    </source>
</evidence>
<dbReference type="Pfam" id="PF00675">
    <property type="entry name" value="Peptidase_M16"/>
    <property type="match status" value="1"/>
</dbReference>
<comment type="similarity">
    <text evidence="2 8">Belongs to the peptidase M16 family.</text>
</comment>
<evidence type="ECO:0000256" key="1">
    <source>
        <dbReference type="ARBA" id="ARBA00001947"/>
    </source>
</evidence>
<evidence type="ECO:0000256" key="6">
    <source>
        <dbReference type="ARBA" id="ARBA00022833"/>
    </source>
</evidence>
<dbReference type="EMBL" id="JACHFA010000001">
    <property type="protein sequence ID" value="MBB6031340.1"/>
    <property type="molecule type" value="Genomic_DNA"/>
</dbReference>
<evidence type="ECO:0000313" key="12">
    <source>
        <dbReference type="Proteomes" id="UP000566276"/>
    </source>
</evidence>
<dbReference type="InterPro" id="IPR001431">
    <property type="entry name" value="Pept_M16_Zn_BS"/>
</dbReference>
<feature type="domain" description="Peptidase M16 C-terminal" evidence="10">
    <location>
        <begin position="207"/>
        <end position="391"/>
    </location>
</feature>
<keyword evidence="4" id="KW-0479">Metal-binding</keyword>
<organism evidence="11 12">
    <name type="scientific">Borreliella spielmanii</name>
    <dbReference type="NCBI Taxonomy" id="88916"/>
    <lineage>
        <taxon>Bacteria</taxon>
        <taxon>Pseudomonadati</taxon>
        <taxon>Spirochaetota</taxon>
        <taxon>Spirochaetia</taxon>
        <taxon>Spirochaetales</taxon>
        <taxon>Borreliaceae</taxon>
        <taxon>Borreliella</taxon>
    </lineage>
</organism>
<evidence type="ECO:0000259" key="9">
    <source>
        <dbReference type="Pfam" id="PF00675"/>
    </source>
</evidence>
<evidence type="ECO:0000256" key="2">
    <source>
        <dbReference type="ARBA" id="ARBA00007261"/>
    </source>
</evidence>
<evidence type="ECO:0000256" key="5">
    <source>
        <dbReference type="ARBA" id="ARBA00022801"/>
    </source>
</evidence>
<dbReference type="Gene3D" id="3.30.830.10">
    <property type="entry name" value="Metalloenzyme, LuxS/M16 peptidase-like"/>
    <property type="match status" value="4"/>
</dbReference>
<dbReference type="EC" id="3.4.24.-" evidence="11"/>
<keyword evidence="12" id="KW-1185">Reference proteome</keyword>
<evidence type="ECO:0000256" key="3">
    <source>
        <dbReference type="ARBA" id="ARBA00022670"/>
    </source>
</evidence>
<dbReference type="InterPro" id="IPR007863">
    <property type="entry name" value="Peptidase_M16_C"/>
</dbReference>
<dbReference type="Pfam" id="PF05193">
    <property type="entry name" value="Peptidase_M16_C"/>
    <property type="match status" value="2"/>
</dbReference>
<dbReference type="Proteomes" id="UP000566276">
    <property type="component" value="Unassembled WGS sequence"/>
</dbReference>
<evidence type="ECO:0000256" key="8">
    <source>
        <dbReference type="RuleBase" id="RU004447"/>
    </source>
</evidence>
<keyword evidence="7" id="KW-0482">Metalloprotease</keyword>
<dbReference type="GO" id="GO:0006508">
    <property type="term" value="P:proteolysis"/>
    <property type="evidence" value="ECO:0007669"/>
    <property type="project" value="UniProtKB-KW"/>
</dbReference>
<dbReference type="InterPro" id="IPR011765">
    <property type="entry name" value="Pept_M16_N"/>
</dbReference>
<accession>A0ABR6P5T0</accession>
<evidence type="ECO:0000259" key="10">
    <source>
        <dbReference type="Pfam" id="PF05193"/>
    </source>
</evidence>
<name>A0ABR6P5T0_9SPIR</name>
<comment type="caution">
    <text evidence="11">The sequence shown here is derived from an EMBL/GenBank/DDBJ whole genome shotgun (WGS) entry which is preliminary data.</text>
</comment>
<dbReference type="SUPFAM" id="SSF63411">
    <property type="entry name" value="LuxS/MPP-like metallohydrolase"/>
    <property type="match status" value="4"/>
</dbReference>
<dbReference type="PANTHER" id="PTHR43690">
    <property type="entry name" value="NARDILYSIN"/>
    <property type="match status" value="1"/>
</dbReference>
<dbReference type="GO" id="GO:0008233">
    <property type="term" value="F:peptidase activity"/>
    <property type="evidence" value="ECO:0007669"/>
    <property type="project" value="UniProtKB-KW"/>
</dbReference>
<feature type="domain" description="Peptidase M16 N-terminal" evidence="9">
    <location>
        <begin position="47"/>
        <end position="175"/>
    </location>
</feature>
<dbReference type="InterPro" id="IPR050626">
    <property type="entry name" value="Peptidase_M16"/>
</dbReference>
<gene>
    <name evidence="11" type="ORF">HNR35_000304</name>
</gene>
<proteinExistence type="inferred from homology"/>
<comment type="cofactor">
    <cofactor evidence="1">
        <name>Zn(2+)</name>
        <dbReference type="ChEBI" id="CHEBI:29105"/>
    </cofactor>
</comment>
<dbReference type="PANTHER" id="PTHR43690:SF17">
    <property type="entry name" value="PROTEIN YHJJ"/>
    <property type="match status" value="1"/>
</dbReference>
<dbReference type="PROSITE" id="PS51257">
    <property type="entry name" value="PROKAR_LIPOPROTEIN"/>
    <property type="match status" value="1"/>
</dbReference>
<reference evidence="11 12" key="1">
    <citation type="submission" date="2020-08" db="EMBL/GenBank/DDBJ databases">
        <title>Genomic Encyclopedia of Type Strains, Phase IV (KMG-IV): sequencing the most valuable type-strain genomes for metagenomic binning, comparative biology and taxonomic classification.</title>
        <authorList>
            <person name="Goeker M."/>
        </authorList>
    </citation>
    <scope>NUCLEOTIDE SEQUENCE [LARGE SCALE GENOMIC DNA]</scope>
    <source>
        <strain evidence="11 12">DSM 16813</strain>
    </source>
</reference>
<dbReference type="RefSeq" id="WP_183223474.1">
    <property type="nucleotide sequence ID" value="NZ_JACHFA010000001.1"/>
</dbReference>
<keyword evidence="5 11" id="KW-0378">Hydrolase</keyword>
<dbReference type="InterPro" id="IPR011249">
    <property type="entry name" value="Metalloenz_LuxS/M16"/>
</dbReference>